<dbReference type="eggNOG" id="COG0628">
    <property type="taxonomic scope" value="Bacteria"/>
</dbReference>
<keyword evidence="5 6" id="KW-0472">Membrane</keyword>
<comment type="subcellular location">
    <subcellularLocation>
        <location evidence="1">Membrane</location>
        <topology evidence="1">Multi-pass membrane protein</topology>
    </subcellularLocation>
</comment>
<feature type="transmembrane region" description="Helical" evidence="6">
    <location>
        <begin position="245"/>
        <end position="267"/>
    </location>
</feature>
<dbReference type="PATRIC" id="fig|86416.3.peg.4884"/>
<dbReference type="PANTHER" id="PTHR21716:SF68">
    <property type="entry name" value="TRANSPORT PROTEIN YTVI-RELATED"/>
    <property type="match status" value="1"/>
</dbReference>
<dbReference type="InterPro" id="IPR002549">
    <property type="entry name" value="AI-2E-like"/>
</dbReference>
<keyword evidence="4 6" id="KW-1133">Transmembrane helix</keyword>
<dbReference type="RefSeq" id="WP_015617837.1">
    <property type="nucleotide sequence ID" value="NC_021182.1"/>
</dbReference>
<dbReference type="GO" id="GO:0016020">
    <property type="term" value="C:membrane"/>
    <property type="evidence" value="ECO:0007669"/>
    <property type="project" value="UniProtKB-SubCell"/>
</dbReference>
<dbReference type="AlphaFoldDB" id="R4KD10"/>
<dbReference type="Proteomes" id="UP000013523">
    <property type="component" value="Chromosome"/>
</dbReference>
<keyword evidence="8" id="KW-1185">Reference proteome</keyword>
<keyword evidence="3 6" id="KW-0812">Transmembrane</keyword>
<dbReference type="NCBIfam" id="TIGR02872">
    <property type="entry name" value="spore_ytvI"/>
    <property type="match status" value="1"/>
</dbReference>
<evidence type="ECO:0000256" key="3">
    <source>
        <dbReference type="ARBA" id="ARBA00022692"/>
    </source>
</evidence>
<protein>
    <submittedName>
        <fullName evidence="7">Sporulation integral membrane protein YtvI</fullName>
    </submittedName>
</protein>
<sequence>MEKILDKLDRIVIFVIIYSILFITFFNTLKYTIPFVLALIFAFILQKPTNFLIKKFNLKSSIAALITTSVFSAIIIIFLMWGINTITNEIILLTKNIQMYLSQNTSRITYSINNLQKYYKNLDPAIISTIDTNISNFSTKTLSTTLNVSGKIMSIILVSISYIPYIAMVIIFTLISTYFFTKDFSSAKNKFIEVIPTNKTERILYIIESIKKMLGNYLLSYVIIIGITFIETIIAYLVLGVNYAILLSIITAICDILPIIGIGIIYLPLAVIYLFSGNYFTAFGLIIAYTLVAVIRQIIEPKIVSSTLGIHPVAALAALFIGLEANGVSGIFFLMFLILFYNILKSVDAL</sequence>
<dbReference type="OrthoDB" id="9774361at2"/>
<dbReference type="InterPro" id="IPR014227">
    <property type="entry name" value="YtvI-like"/>
</dbReference>
<feature type="transmembrane region" description="Helical" evidence="6">
    <location>
        <begin position="279"/>
        <end position="299"/>
    </location>
</feature>
<evidence type="ECO:0000256" key="5">
    <source>
        <dbReference type="ARBA" id="ARBA00023136"/>
    </source>
</evidence>
<comment type="similarity">
    <text evidence="2">Belongs to the autoinducer-2 exporter (AI-2E) (TC 2.A.86) family.</text>
</comment>
<proteinExistence type="inferred from homology"/>
<organism evidence="7 8">
    <name type="scientific">Clostridium pasteurianum BC1</name>
    <dbReference type="NCBI Taxonomy" id="86416"/>
    <lineage>
        <taxon>Bacteria</taxon>
        <taxon>Bacillati</taxon>
        <taxon>Bacillota</taxon>
        <taxon>Clostridia</taxon>
        <taxon>Eubacteriales</taxon>
        <taxon>Clostridiaceae</taxon>
        <taxon>Clostridium</taxon>
    </lineage>
</organism>
<dbReference type="KEGG" id="cpas:Clopa_4897"/>
<dbReference type="EMBL" id="CP003261">
    <property type="protein sequence ID" value="AGK99571.1"/>
    <property type="molecule type" value="Genomic_DNA"/>
</dbReference>
<feature type="transmembrane region" description="Helical" evidence="6">
    <location>
        <begin position="218"/>
        <end position="239"/>
    </location>
</feature>
<accession>R4KD10</accession>
<feature type="transmembrane region" description="Helical" evidence="6">
    <location>
        <begin position="152"/>
        <end position="180"/>
    </location>
</feature>
<evidence type="ECO:0000256" key="4">
    <source>
        <dbReference type="ARBA" id="ARBA00022989"/>
    </source>
</evidence>
<feature type="transmembrane region" description="Helical" evidence="6">
    <location>
        <begin position="62"/>
        <end position="83"/>
    </location>
</feature>
<feature type="transmembrane region" description="Helical" evidence="6">
    <location>
        <begin position="12"/>
        <end position="29"/>
    </location>
</feature>
<evidence type="ECO:0000256" key="6">
    <source>
        <dbReference type="SAM" id="Phobius"/>
    </source>
</evidence>
<name>R4KD10_CLOPA</name>
<dbReference type="HOGENOM" id="CLU_031275_4_3_9"/>
<evidence type="ECO:0000256" key="2">
    <source>
        <dbReference type="ARBA" id="ARBA00009773"/>
    </source>
</evidence>
<evidence type="ECO:0000256" key="1">
    <source>
        <dbReference type="ARBA" id="ARBA00004141"/>
    </source>
</evidence>
<dbReference type="GO" id="GO:0055085">
    <property type="term" value="P:transmembrane transport"/>
    <property type="evidence" value="ECO:0007669"/>
    <property type="project" value="TreeGrafter"/>
</dbReference>
<dbReference type="PANTHER" id="PTHR21716">
    <property type="entry name" value="TRANSMEMBRANE PROTEIN"/>
    <property type="match status" value="1"/>
</dbReference>
<evidence type="ECO:0000313" key="8">
    <source>
        <dbReference type="Proteomes" id="UP000013523"/>
    </source>
</evidence>
<gene>
    <name evidence="7" type="ORF">Clopa_4897</name>
</gene>
<dbReference type="STRING" id="86416.Clopa_4897"/>
<reference evidence="7 8" key="1">
    <citation type="submission" date="2012-01" db="EMBL/GenBank/DDBJ databases">
        <title>Complete sequence of chromosome of Clostridium pasteurianum BC1.</title>
        <authorList>
            <consortium name="US DOE Joint Genome Institute"/>
            <person name="Lucas S."/>
            <person name="Han J."/>
            <person name="Lapidus A."/>
            <person name="Cheng J.-F."/>
            <person name="Goodwin L."/>
            <person name="Pitluck S."/>
            <person name="Peters L."/>
            <person name="Mikhailova N."/>
            <person name="Teshima H."/>
            <person name="Detter J.C."/>
            <person name="Han C."/>
            <person name="Tapia R."/>
            <person name="Land M."/>
            <person name="Hauser L."/>
            <person name="Kyrpides N."/>
            <person name="Ivanova N."/>
            <person name="Pagani I."/>
            <person name="Dunn J."/>
            <person name="Taghavi S."/>
            <person name="Francis A."/>
            <person name="van der Lelie D."/>
            <person name="Woyke T."/>
        </authorList>
    </citation>
    <scope>NUCLEOTIDE SEQUENCE [LARGE SCALE GENOMIC DNA]</scope>
    <source>
        <strain evidence="7 8">BC1</strain>
    </source>
</reference>
<dbReference type="Pfam" id="PF01594">
    <property type="entry name" value="AI-2E_transport"/>
    <property type="match status" value="1"/>
</dbReference>
<evidence type="ECO:0000313" key="7">
    <source>
        <dbReference type="EMBL" id="AGK99571.1"/>
    </source>
</evidence>
<feature type="transmembrane region" description="Helical" evidence="6">
    <location>
        <begin position="319"/>
        <end position="344"/>
    </location>
</feature>